<protein>
    <submittedName>
        <fullName evidence="3">Unnamed protein product</fullName>
    </submittedName>
</protein>
<sequence length="277" mass="30384">MSAPAFTTHRSFDGVGDVDNKLDRLTRDKKAVLPAPLGPIRPLSLCWRRHIRVPGEFVQQPTPRLQKLLNLPLTTTAYYRRTWLSLSKMVSLPAATLFLSRLIQQLAATNQTHSKNKAYPRNSPAHLFTMVLVCSFLKMVASGPDAHVINFSDRFTLTDMAGAFSSNLEDGIGLLSEGHGQQELRRRQAAGAYTIPYQLQTGPTRYAPMAKKPGSTIPADKSPTPQFPTSAYEIATAYLSAPTIQTTVSASLTYSVSSIENTVCIARLDPLGRHSSN</sequence>
<dbReference type="PANTHER" id="PTHR28154:SF1">
    <property type="entry name" value="CELL WALL SYNTHESIS PROTEIN KNH1-RELATED"/>
    <property type="match status" value="1"/>
</dbReference>
<dbReference type="PANTHER" id="PTHR28154">
    <property type="entry name" value="CELL WALL SYNTHESIS PROTEIN KNH1-RELATED"/>
    <property type="match status" value="1"/>
</dbReference>
<dbReference type="GO" id="GO:0005576">
    <property type="term" value="C:extracellular region"/>
    <property type="evidence" value="ECO:0007669"/>
    <property type="project" value="TreeGrafter"/>
</dbReference>
<dbReference type="InterPro" id="IPR045328">
    <property type="entry name" value="Kre9/Knh1"/>
</dbReference>
<organism evidence="3 4">
    <name type="scientific">Aspergillus oryzae</name>
    <name type="common">Yellow koji mold</name>
    <dbReference type="NCBI Taxonomy" id="5062"/>
    <lineage>
        <taxon>Eukaryota</taxon>
        <taxon>Fungi</taxon>
        <taxon>Dikarya</taxon>
        <taxon>Ascomycota</taxon>
        <taxon>Pezizomycotina</taxon>
        <taxon>Eurotiomycetes</taxon>
        <taxon>Eurotiomycetidae</taxon>
        <taxon>Eurotiales</taxon>
        <taxon>Aspergillaceae</taxon>
        <taxon>Aspergillus</taxon>
        <taxon>Aspergillus subgen. Circumdati</taxon>
    </lineage>
</organism>
<dbReference type="GO" id="GO:0042546">
    <property type="term" value="P:cell wall biogenesis"/>
    <property type="evidence" value="ECO:0007669"/>
    <property type="project" value="InterPro"/>
</dbReference>
<evidence type="ECO:0000313" key="3">
    <source>
        <dbReference type="EMBL" id="GMG34859.1"/>
    </source>
</evidence>
<dbReference type="Proteomes" id="UP001165205">
    <property type="component" value="Unassembled WGS sequence"/>
</dbReference>
<gene>
    <name evidence="3" type="ORF">Aory04_001015700</name>
</gene>
<evidence type="ECO:0000313" key="4">
    <source>
        <dbReference type="Proteomes" id="UP001165205"/>
    </source>
</evidence>
<dbReference type="GO" id="GO:0031505">
    <property type="term" value="P:fungal-type cell wall organization"/>
    <property type="evidence" value="ECO:0007669"/>
    <property type="project" value="TreeGrafter"/>
</dbReference>
<keyword evidence="1" id="KW-0732">Signal</keyword>
<evidence type="ECO:0000259" key="2">
    <source>
        <dbReference type="Pfam" id="PF05390"/>
    </source>
</evidence>
<proteinExistence type="predicted"/>
<dbReference type="InterPro" id="IPR008659">
    <property type="entry name" value="Kre9/Knh1_C"/>
</dbReference>
<dbReference type="Pfam" id="PF05390">
    <property type="entry name" value="Kre9_KNH1_C"/>
    <property type="match status" value="1"/>
</dbReference>
<comment type="caution">
    <text evidence="3">The sequence shown here is derived from an EMBL/GenBank/DDBJ whole genome shotgun (WGS) entry which is preliminary data.</text>
</comment>
<dbReference type="GO" id="GO:0006078">
    <property type="term" value="P:(1-&gt;6)-beta-D-glucan biosynthetic process"/>
    <property type="evidence" value="ECO:0007669"/>
    <property type="project" value="InterPro"/>
</dbReference>
<accession>A0AAN4YTF1</accession>
<evidence type="ECO:0000256" key="1">
    <source>
        <dbReference type="ARBA" id="ARBA00022729"/>
    </source>
</evidence>
<reference evidence="3" key="1">
    <citation type="submission" date="2023-04" db="EMBL/GenBank/DDBJ databases">
        <title>Aspergillus oryzae NBRC 4228.</title>
        <authorList>
            <person name="Ichikawa N."/>
            <person name="Sato H."/>
            <person name="Tonouchi N."/>
        </authorList>
    </citation>
    <scope>NUCLEOTIDE SEQUENCE</scope>
    <source>
        <strain evidence="3">NBRC 4228</strain>
    </source>
</reference>
<dbReference type="EMBL" id="BSYA01000151">
    <property type="protein sequence ID" value="GMG34859.1"/>
    <property type="molecule type" value="Genomic_DNA"/>
</dbReference>
<feature type="domain" description="Yeast cell wall synthesis Kre9/Knh1 C-terminal" evidence="2">
    <location>
        <begin position="192"/>
        <end position="266"/>
    </location>
</feature>
<dbReference type="AlphaFoldDB" id="A0AAN4YTF1"/>
<name>A0AAN4YTF1_ASPOZ</name>